<feature type="chain" id="PRO_5047215452" evidence="1">
    <location>
        <begin position="28"/>
        <end position="478"/>
    </location>
</feature>
<proteinExistence type="predicted"/>
<dbReference type="SMART" id="SM00671">
    <property type="entry name" value="SEL1"/>
    <property type="match status" value="5"/>
</dbReference>
<evidence type="ECO:0000313" key="2">
    <source>
        <dbReference type="EMBL" id="MCV2878812.1"/>
    </source>
</evidence>
<dbReference type="Gene3D" id="1.25.40.10">
    <property type="entry name" value="Tetratricopeptide repeat domain"/>
    <property type="match status" value="1"/>
</dbReference>
<keyword evidence="1" id="KW-0732">Signal</keyword>
<accession>A0ABT2ZYH9</accession>
<dbReference type="Pfam" id="PF08238">
    <property type="entry name" value="Sel1"/>
    <property type="match status" value="4"/>
</dbReference>
<organism evidence="2 3">
    <name type="scientific">Sedimentimonas flavescens</name>
    <dbReference type="NCBI Taxonomy" id="2851012"/>
    <lineage>
        <taxon>Bacteria</taxon>
        <taxon>Pseudomonadati</taxon>
        <taxon>Pseudomonadota</taxon>
        <taxon>Alphaproteobacteria</taxon>
        <taxon>Rhodobacterales</taxon>
        <taxon>Rhodobacter group</taxon>
        <taxon>Sedimentimonas</taxon>
    </lineage>
</organism>
<gene>
    <name evidence="2" type="ORF">OE699_08090</name>
</gene>
<dbReference type="InterPro" id="IPR011990">
    <property type="entry name" value="TPR-like_helical_dom_sf"/>
</dbReference>
<dbReference type="InterPro" id="IPR006597">
    <property type="entry name" value="Sel1-like"/>
</dbReference>
<dbReference type="PANTHER" id="PTHR11102">
    <property type="entry name" value="SEL-1-LIKE PROTEIN"/>
    <property type="match status" value="1"/>
</dbReference>
<dbReference type="PANTHER" id="PTHR11102:SF160">
    <property type="entry name" value="ERAD-ASSOCIATED E3 UBIQUITIN-PROTEIN LIGASE COMPONENT HRD3"/>
    <property type="match status" value="1"/>
</dbReference>
<dbReference type="EMBL" id="JAOWKW010000005">
    <property type="protein sequence ID" value="MCV2878812.1"/>
    <property type="molecule type" value="Genomic_DNA"/>
</dbReference>
<reference evidence="2 3" key="1">
    <citation type="submission" date="2022-10" db="EMBL/GenBank/DDBJ databases">
        <title>Sinirhodobacter sp. nov., isolated from ocean surface sediments.</title>
        <authorList>
            <person name="He W."/>
            <person name="Wang L."/>
            <person name="Zhang D.-F."/>
        </authorList>
    </citation>
    <scope>NUCLEOTIDE SEQUENCE [LARGE SCALE GENOMIC DNA]</scope>
    <source>
        <strain evidence="2 3">WL0115</strain>
    </source>
</reference>
<dbReference type="Proteomes" id="UP001526166">
    <property type="component" value="Unassembled WGS sequence"/>
</dbReference>
<evidence type="ECO:0000313" key="3">
    <source>
        <dbReference type="Proteomes" id="UP001526166"/>
    </source>
</evidence>
<sequence length="478" mass="51419">MRRRGNSPLRTLFIAAVLGVAAGIAQAEDLDLEALRTEATAGNAEAGRTLGEALLYGISGAKQDIPAGIALLHQAAEAGDVAAQATLGKVLLDGYYIPPEPERAFALLEAASEAGSTHAQITLAEALLWGFRHEADPARAKSLLMTAREAGDPDARRILGEQLIAGWALERDVDQGLALLEEAIAEGDDKAQVTLASFYLYGIGVPRDRARALMLSESAAETGNGAGLKDYGTMLMWSLRDRAGSETILKRAGELGEGAAWSALAEGAMYGYLAGRSRAKFDDFAEKAVEAGETRIAVLQAERQMWGISMRASGPATLAGLEAAADEGNKDALHFLIPLVRDGNHLNIRKEPERARGYLERYLALLSADEIAQYTLSIDAAKVRVLSAYPALRDRFLARPELKSNWFGEQIYKANPNFAIYLLQGAMTADGSYSGKIDGMATRRTINALWRACEATRHFTDCANDVMQPKVIGELLAR</sequence>
<dbReference type="InterPro" id="IPR050767">
    <property type="entry name" value="Sel1_AlgK"/>
</dbReference>
<name>A0ABT2ZYH9_9RHOB</name>
<keyword evidence="3" id="KW-1185">Reference proteome</keyword>
<dbReference type="RefSeq" id="WP_263847655.1">
    <property type="nucleotide sequence ID" value="NZ_JAOWKW010000005.1"/>
</dbReference>
<protein>
    <submittedName>
        <fullName evidence="2">Sel1 repeat family protein</fullName>
    </submittedName>
</protein>
<feature type="signal peptide" evidence="1">
    <location>
        <begin position="1"/>
        <end position="27"/>
    </location>
</feature>
<comment type="caution">
    <text evidence="2">The sequence shown here is derived from an EMBL/GenBank/DDBJ whole genome shotgun (WGS) entry which is preliminary data.</text>
</comment>
<dbReference type="SUPFAM" id="SSF81901">
    <property type="entry name" value="HCP-like"/>
    <property type="match status" value="1"/>
</dbReference>
<evidence type="ECO:0000256" key="1">
    <source>
        <dbReference type="SAM" id="SignalP"/>
    </source>
</evidence>